<dbReference type="CDD" id="cd11613">
    <property type="entry name" value="SAF_AH_GD"/>
    <property type="match status" value="1"/>
</dbReference>
<dbReference type="InterPro" id="IPR048332">
    <property type="entry name" value="GD_AH_C"/>
</dbReference>
<dbReference type="OrthoDB" id="9804574at2"/>
<dbReference type="RefSeq" id="WP_132253240.1">
    <property type="nucleotide sequence ID" value="NZ_SMAL01000008.1"/>
</dbReference>
<dbReference type="Proteomes" id="UP000294902">
    <property type="component" value="Unassembled WGS sequence"/>
</dbReference>
<dbReference type="SMART" id="SM00858">
    <property type="entry name" value="SAF"/>
    <property type="match status" value="1"/>
</dbReference>
<evidence type="ECO:0000313" key="5">
    <source>
        <dbReference type="Proteomes" id="UP000294902"/>
    </source>
</evidence>
<comment type="caution">
    <text evidence="4">The sequence shown here is derived from an EMBL/GenBank/DDBJ whole genome shotgun (WGS) entry which is preliminary data.</text>
</comment>
<protein>
    <submittedName>
        <fullName evidence="4">D-altronate dehydratase</fullName>
    </submittedName>
</protein>
<keyword evidence="2" id="KW-0456">Lyase</keyword>
<comment type="similarity">
    <text evidence="1">Belongs to the UxaA family.</text>
</comment>
<proteinExistence type="inferred from homology"/>
<dbReference type="GO" id="GO:0019698">
    <property type="term" value="P:D-galacturonate catabolic process"/>
    <property type="evidence" value="ECO:0007669"/>
    <property type="project" value="TreeGrafter"/>
</dbReference>
<dbReference type="InterPro" id="IPR007392">
    <property type="entry name" value="GD_AH_second"/>
</dbReference>
<dbReference type="Pfam" id="PF08666">
    <property type="entry name" value="SAF"/>
    <property type="match status" value="1"/>
</dbReference>
<dbReference type="InterPro" id="IPR013974">
    <property type="entry name" value="SAF"/>
</dbReference>
<dbReference type="InterPro" id="IPR044144">
    <property type="entry name" value="SAF_UxaA/GarD"/>
</dbReference>
<dbReference type="Gene3D" id="2.30.130.110">
    <property type="match status" value="1"/>
</dbReference>
<dbReference type="EMBL" id="SMAL01000008">
    <property type="protein sequence ID" value="TCT13832.1"/>
    <property type="molecule type" value="Genomic_DNA"/>
</dbReference>
<dbReference type="InterPro" id="IPR052172">
    <property type="entry name" value="UxaA_altronate/galactarate_dh"/>
</dbReference>
<keyword evidence="5" id="KW-1185">Reference proteome</keyword>
<dbReference type="GO" id="GO:0016829">
    <property type="term" value="F:lyase activity"/>
    <property type="evidence" value="ECO:0007669"/>
    <property type="project" value="UniProtKB-KW"/>
</dbReference>
<organism evidence="4 5">
    <name type="scientific">Natranaerovirga pectinivora</name>
    <dbReference type="NCBI Taxonomy" id="682400"/>
    <lineage>
        <taxon>Bacteria</taxon>
        <taxon>Bacillati</taxon>
        <taxon>Bacillota</taxon>
        <taxon>Clostridia</taxon>
        <taxon>Lachnospirales</taxon>
        <taxon>Natranaerovirgaceae</taxon>
        <taxon>Natranaerovirga</taxon>
    </lineage>
</organism>
<gene>
    <name evidence="4" type="ORF">EDC18_10868</name>
</gene>
<evidence type="ECO:0000256" key="2">
    <source>
        <dbReference type="ARBA" id="ARBA00023239"/>
    </source>
</evidence>
<accession>A0A4V2V038</accession>
<dbReference type="AlphaFoldDB" id="A0A4V2V038"/>
<dbReference type="Pfam" id="PF04295">
    <property type="entry name" value="GD_AH_second"/>
    <property type="match status" value="1"/>
</dbReference>
<feature type="domain" description="SAF" evidence="3">
    <location>
        <begin position="11"/>
        <end position="78"/>
    </location>
</feature>
<evidence type="ECO:0000313" key="4">
    <source>
        <dbReference type="EMBL" id="TCT13832.1"/>
    </source>
</evidence>
<name>A0A4V2V038_9FIRM</name>
<dbReference type="PANTHER" id="PTHR30536:SF5">
    <property type="entry name" value="ALTRONATE DEHYDRATASE"/>
    <property type="match status" value="1"/>
</dbReference>
<dbReference type="PANTHER" id="PTHR30536">
    <property type="entry name" value="ALTRONATE/GALACTARATE DEHYDRATASE"/>
    <property type="match status" value="1"/>
</dbReference>
<reference evidence="4 5" key="1">
    <citation type="submission" date="2019-03" db="EMBL/GenBank/DDBJ databases">
        <title>Genomic Encyclopedia of Type Strains, Phase IV (KMG-IV): sequencing the most valuable type-strain genomes for metagenomic binning, comparative biology and taxonomic classification.</title>
        <authorList>
            <person name="Goeker M."/>
        </authorList>
    </citation>
    <scope>NUCLEOTIDE SEQUENCE [LARGE SCALE GENOMIC DNA]</scope>
    <source>
        <strain evidence="4 5">DSM 24629</strain>
    </source>
</reference>
<evidence type="ECO:0000256" key="1">
    <source>
        <dbReference type="ARBA" id="ARBA00010986"/>
    </source>
</evidence>
<evidence type="ECO:0000259" key="3">
    <source>
        <dbReference type="SMART" id="SM00858"/>
    </source>
</evidence>
<sequence length="492" mass="54102">MNKLLTINPNDNVVIALDDVKKGEVINGIEILEDIGAGHKIAAVDIKKGDNVIKYGSPIGSAQEDVKKGTQIHVHNTKTNLNDVNDYMYDGCFIDEFVTKLPDRDVNIYRRKNGDIGIRNELWIVPTVGCVNQIGKLIIDQFKDEVDISDIDGVHIFGHAFGCSQMGDDHENTKLALQDITKHPNAGGVLVLGLGCENNQIAHFKQTLGDYDEERIRFLVSQDVEDEIEEGVKILKELHTLMKTDKRVPGKLSEISFGLECGGSDGFSGITANPMLGEFSDYVIAHGGTSVLTEVPEMFGAEHILMRRAKDEEVFNKIVKMINDFKMYYKNHGQTIYENPSPGNKKGGITTLEDKALGCTQKAGGSQVTDVLEYGETLREKGLNLLTAPGNDLVATTALGMAGCQIVLFTTGRGTPFGGFIPTVKISTNSDLANKKKRWIDFNAGRLMQGVPMDELLVEFIDYMVDVVNGEYVNNEKNNAREIAIFKSGVIL</sequence>
<dbReference type="Pfam" id="PF20629">
    <property type="entry name" value="GD_AH_C"/>
    <property type="match status" value="1"/>
</dbReference>